<dbReference type="Pfam" id="PF08373">
    <property type="entry name" value="RAP"/>
    <property type="match status" value="1"/>
</dbReference>
<name>A0A226MXA5_CALSU</name>
<reference evidence="5 6" key="1">
    <citation type="submission" date="2016-07" db="EMBL/GenBank/DDBJ databases">
        <title>Disparate Historic Effective Population Sizes Predicted by Modern Levels of Genome Diversity for the Scaled Quail (Callipepla squamata) and the Northern Bobwhite (Colinus virginianus): Inferences from First and Second Generation Draft Genome Assemblies for Sympatric New World Quail.</title>
        <authorList>
            <person name="Oldeschulte D.L."/>
            <person name="Halley Y.A."/>
            <person name="Bhattarai E.K."/>
            <person name="Brashear W.A."/>
            <person name="Hill J."/>
            <person name="Metz R.P."/>
            <person name="Johnson C.D."/>
            <person name="Rollins D."/>
            <person name="Peterson M.J."/>
            <person name="Bickhart D.M."/>
            <person name="Decker J.E."/>
            <person name="Seabury C.M."/>
        </authorList>
    </citation>
    <scope>NUCLEOTIDE SEQUENCE [LARGE SCALE GENOMIC DNA]</scope>
    <source>
        <strain evidence="5 6">Texas</strain>
        <tissue evidence="5">Leg muscle</tissue>
    </source>
</reference>
<dbReference type="InterPro" id="IPR050870">
    <property type="entry name" value="FAST_kinase"/>
</dbReference>
<proteinExistence type="predicted"/>
<dbReference type="InterPro" id="IPR010622">
    <property type="entry name" value="FAST_Leu-rich"/>
</dbReference>
<dbReference type="CDD" id="cd23739">
    <property type="entry name" value="TBRG4-like_N"/>
    <property type="match status" value="1"/>
</dbReference>
<protein>
    <recommendedName>
        <fullName evidence="4">RAP domain-containing protein</fullName>
    </recommendedName>
</protein>
<keyword evidence="6" id="KW-1185">Reference proteome</keyword>
<dbReference type="GO" id="GO:0035770">
    <property type="term" value="C:ribonucleoprotein granule"/>
    <property type="evidence" value="ECO:0007669"/>
    <property type="project" value="TreeGrafter"/>
</dbReference>
<dbReference type="GO" id="GO:0003723">
    <property type="term" value="F:RNA binding"/>
    <property type="evidence" value="ECO:0007669"/>
    <property type="project" value="TreeGrafter"/>
</dbReference>
<feature type="domain" description="RAP" evidence="4">
    <location>
        <begin position="803"/>
        <end position="863"/>
    </location>
</feature>
<evidence type="ECO:0000313" key="5">
    <source>
        <dbReference type="EMBL" id="OXB59924.1"/>
    </source>
</evidence>
<dbReference type="STRING" id="9009.A0A226MXA5"/>
<keyword evidence="2" id="KW-0496">Mitochondrion</keyword>
<dbReference type="PANTHER" id="PTHR21228:SF70">
    <property type="entry name" value="FAST KINASE DOMAIN-CONTAINING PROTEIN 5, MITOCHONDRIAL"/>
    <property type="match status" value="1"/>
</dbReference>
<dbReference type="SMART" id="SM00952">
    <property type="entry name" value="RAP"/>
    <property type="match status" value="1"/>
</dbReference>
<comment type="caution">
    <text evidence="5">The sequence shown here is derived from an EMBL/GenBank/DDBJ whole genome shotgun (WGS) entry which is preliminary data.</text>
</comment>
<dbReference type="GO" id="GO:0005759">
    <property type="term" value="C:mitochondrial matrix"/>
    <property type="evidence" value="ECO:0007669"/>
    <property type="project" value="TreeGrafter"/>
</dbReference>
<dbReference type="Pfam" id="PF08368">
    <property type="entry name" value="FAST_2"/>
    <property type="match status" value="1"/>
</dbReference>
<dbReference type="Proteomes" id="UP000198323">
    <property type="component" value="Unassembled WGS sequence"/>
</dbReference>
<organism evidence="5 6">
    <name type="scientific">Callipepla squamata</name>
    <name type="common">Scaled quail</name>
    <dbReference type="NCBI Taxonomy" id="9009"/>
    <lineage>
        <taxon>Eukaryota</taxon>
        <taxon>Metazoa</taxon>
        <taxon>Chordata</taxon>
        <taxon>Craniata</taxon>
        <taxon>Vertebrata</taxon>
        <taxon>Euteleostomi</taxon>
        <taxon>Archelosauria</taxon>
        <taxon>Archosauria</taxon>
        <taxon>Dinosauria</taxon>
        <taxon>Saurischia</taxon>
        <taxon>Theropoda</taxon>
        <taxon>Coelurosauria</taxon>
        <taxon>Aves</taxon>
        <taxon>Neognathae</taxon>
        <taxon>Galloanserae</taxon>
        <taxon>Galliformes</taxon>
        <taxon>Odontophoridae</taxon>
        <taxon>Callipepla</taxon>
    </lineage>
</organism>
<gene>
    <name evidence="5" type="ORF">ASZ78_007062</name>
</gene>
<dbReference type="InterPro" id="IPR013579">
    <property type="entry name" value="FAST_2"/>
</dbReference>
<evidence type="ECO:0000259" key="4">
    <source>
        <dbReference type="PROSITE" id="PS51286"/>
    </source>
</evidence>
<dbReference type="InterPro" id="IPR013584">
    <property type="entry name" value="RAP"/>
</dbReference>
<sequence>MRVAIRRPVVALGLAGGRATAGGGGSAGPGCWAGGTQNGAVPSGTCVCELGSLTDFPELQAGIQKRVASLQECRCPGVQLLVGQELGSKCKAEGGSGTRKQKEENPETPDSKPESAATIQLLDPSDYRVSYNPSAYAKSSKQRAARSCSQALADDSSSTSQVQHAFIATSSQALPPVRRALPKPKPHLKQTVPAWLSTAQTKKEEAEMEKVEMHDSKEDPRVFQQGRPEYRSLSYDKSEPIETLPLEEGDSILHSIPLSKGSLSPGTVSDYFCKLSRLPVERHAELMADHRFNTLCCCAIDNIQSFSTSELVDILKACVRLAVPPTHPVLNACESEFCRRVWDMSLDQLLLVADCWRCLGRSVPSYLSILFSYASMHWKELTLPQSVQLIYIIGEGRRSPADLMQKLDSVISKYLDSCTLEEVGAICLGLFKSVSGISDHVMRKIADRVSLEMEDMGTYALVNVLKMLRYTRMDHLPLLRKLGKVVPARVPTTNIQGIMHITLSCSSLHYYDEGILAAVASSLPSKVTYCRSKDAAKFLWSFGCLDYEPPNEEEFYSSLIEQMLRKRHEFDKFPEHLLTGLLGLAFVKRFPEELIDYALRDEFVHKVRGSKYELGKDLFTLGKSVEIECPGYQGSRLAPQLCEEMTEMVLNFAEKEIYVRPEIVEALSLLKSMLGGPEYVKNHMILPHTRSSDLEVHLAMDGHPIPFNSSDAVADKKLKDIGVSLTDDLMAQLIKGISNSQSPAEVEAEASAPGREWNKAPRASFLGGPVLTGTGLQATAPSGSLPGASPSLVPTQQPRGVRLAIQVSNRNHYCYSSKRLLGLHCLKRRQLRQLGYAVVELPFWEWFPLLKRTRSEKLSYLHYKVFNPALLSRAG</sequence>
<evidence type="ECO:0000256" key="1">
    <source>
        <dbReference type="ARBA" id="ARBA00004173"/>
    </source>
</evidence>
<evidence type="ECO:0000256" key="2">
    <source>
        <dbReference type="ARBA" id="ARBA00023128"/>
    </source>
</evidence>
<dbReference type="GO" id="GO:0044528">
    <property type="term" value="P:regulation of mitochondrial mRNA stability"/>
    <property type="evidence" value="ECO:0007669"/>
    <property type="project" value="InterPro"/>
</dbReference>
<evidence type="ECO:0000313" key="6">
    <source>
        <dbReference type="Proteomes" id="UP000198323"/>
    </source>
</evidence>
<feature type="compositionally biased region" description="Basic and acidic residues" evidence="3">
    <location>
        <begin position="100"/>
        <end position="113"/>
    </location>
</feature>
<dbReference type="AlphaFoldDB" id="A0A226MXA5"/>
<feature type="region of interest" description="Disordered" evidence="3">
    <location>
        <begin position="90"/>
        <end position="116"/>
    </location>
</feature>
<evidence type="ECO:0000256" key="3">
    <source>
        <dbReference type="SAM" id="MobiDB-lite"/>
    </source>
</evidence>
<dbReference type="OrthoDB" id="10064757at2759"/>
<dbReference type="PANTHER" id="PTHR21228">
    <property type="entry name" value="FAST LEU-RICH DOMAIN-CONTAINING"/>
    <property type="match status" value="1"/>
</dbReference>
<comment type="subcellular location">
    <subcellularLocation>
        <location evidence="1">Mitochondrion</location>
    </subcellularLocation>
</comment>
<dbReference type="GO" id="GO:0000963">
    <property type="term" value="P:mitochondrial RNA processing"/>
    <property type="evidence" value="ECO:0007669"/>
    <property type="project" value="TreeGrafter"/>
</dbReference>
<dbReference type="EMBL" id="MCFN01000361">
    <property type="protein sequence ID" value="OXB59924.1"/>
    <property type="molecule type" value="Genomic_DNA"/>
</dbReference>
<dbReference type="Pfam" id="PF06743">
    <property type="entry name" value="FAST_1"/>
    <property type="match status" value="1"/>
</dbReference>
<accession>A0A226MXA5</accession>
<dbReference type="PROSITE" id="PS51286">
    <property type="entry name" value="RAP"/>
    <property type="match status" value="1"/>
</dbReference>